<dbReference type="PANTHER" id="PTHR36443">
    <property type="entry name" value="BSR5223 PROTEIN"/>
    <property type="match status" value="1"/>
</dbReference>
<gene>
    <name evidence="2" type="ORF">GCM10023183_11160</name>
</gene>
<dbReference type="Proteomes" id="UP001501844">
    <property type="component" value="Unassembled WGS sequence"/>
</dbReference>
<accession>A0ABP8FCV3</accession>
<name>A0ABP8FCV3_9BACT</name>
<dbReference type="EMBL" id="BAABGX010000001">
    <property type="protein sequence ID" value="GAA4300719.1"/>
    <property type="molecule type" value="Genomic_DNA"/>
</dbReference>
<dbReference type="InterPro" id="IPR021320">
    <property type="entry name" value="DUF2905"/>
</dbReference>
<evidence type="ECO:0000256" key="1">
    <source>
        <dbReference type="SAM" id="Phobius"/>
    </source>
</evidence>
<keyword evidence="1" id="KW-1133">Transmembrane helix</keyword>
<proteinExistence type="predicted"/>
<reference evidence="3" key="1">
    <citation type="journal article" date="2019" name="Int. J. Syst. Evol. Microbiol.">
        <title>The Global Catalogue of Microorganisms (GCM) 10K type strain sequencing project: providing services to taxonomists for standard genome sequencing and annotation.</title>
        <authorList>
            <consortium name="The Broad Institute Genomics Platform"/>
            <consortium name="The Broad Institute Genome Sequencing Center for Infectious Disease"/>
            <person name="Wu L."/>
            <person name="Ma J."/>
        </authorList>
    </citation>
    <scope>NUCLEOTIDE SEQUENCE [LARGE SCALE GENOMIC DNA]</scope>
    <source>
        <strain evidence="3">JCM 17917</strain>
    </source>
</reference>
<feature type="transmembrane region" description="Helical" evidence="1">
    <location>
        <begin position="46"/>
        <end position="69"/>
    </location>
</feature>
<keyword evidence="3" id="KW-1185">Reference proteome</keyword>
<feature type="transmembrane region" description="Helical" evidence="1">
    <location>
        <begin position="7"/>
        <end position="26"/>
    </location>
</feature>
<organism evidence="2 3">
    <name type="scientific">Nibribacter koreensis</name>
    <dbReference type="NCBI Taxonomy" id="1084519"/>
    <lineage>
        <taxon>Bacteria</taxon>
        <taxon>Pseudomonadati</taxon>
        <taxon>Bacteroidota</taxon>
        <taxon>Cytophagia</taxon>
        <taxon>Cytophagales</taxon>
        <taxon>Hymenobacteraceae</taxon>
        <taxon>Nibribacter</taxon>
    </lineage>
</organism>
<dbReference type="Pfam" id="PF11146">
    <property type="entry name" value="DUF2905"/>
    <property type="match status" value="1"/>
</dbReference>
<protein>
    <submittedName>
        <fullName evidence="2">DUF2905 domain-containing protein</fullName>
    </submittedName>
</protein>
<comment type="caution">
    <text evidence="2">The sequence shown here is derived from an EMBL/GenBank/DDBJ whole genome shotgun (WGS) entry which is preliminary data.</text>
</comment>
<dbReference type="PANTHER" id="PTHR36443:SF1">
    <property type="entry name" value="BSR5223 PROTEIN"/>
    <property type="match status" value="1"/>
</dbReference>
<dbReference type="RefSeq" id="WP_345163338.1">
    <property type="nucleotide sequence ID" value="NZ_BAABGX010000001.1"/>
</dbReference>
<keyword evidence="1" id="KW-0812">Transmembrane</keyword>
<keyword evidence="1" id="KW-0472">Membrane</keyword>
<sequence>MQPIGKTLVILGGILVVVGLVIWLIGPRLDWFGRLPGDVRIDRPGFKVFAPFTTMLLLSVLLSLVLWLVRRFFG</sequence>
<evidence type="ECO:0000313" key="3">
    <source>
        <dbReference type="Proteomes" id="UP001501844"/>
    </source>
</evidence>
<evidence type="ECO:0000313" key="2">
    <source>
        <dbReference type="EMBL" id="GAA4300719.1"/>
    </source>
</evidence>